<dbReference type="EMBL" id="GBXM01062509">
    <property type="protein sequence ID" value="JAH46068.1"/>
    <property type="molecule type" value="Transcribed_RNA"/>
</dbReference>
<name>A0A0E9SZX6_ANGAN</name>
<protein>
    <submittedName>
        <fullName evidence="1">Uncharacterized protein</fullName>
    </submittedName>
</protein>
<dbReference type="AlphaFoldDB" id="A0A0E9SZX6"/>
<reference evidence="1" key="1">
    <citation type="submission" date="2014-11" db="EMBL/GenBank/DDBJ databases">
        <authorList>
            <person name="Amaro Gonzalez C."/>
        </authorList>
    </citation>
    <scope>NUCLEOTIDE SEQUENCE</scope>
</reference>
<proteinExistence type="predicted"/>
<sequence length="29" mass="3289">MVTHRSRYCRDCSEASGCISLSITKQSRL</sequence>
<reference evidence="1" key="2">
    <citation type="journal article" date="2015" name="Fish Shellfish Immunol.">
        <title>Early steps in the European eel (Anguilla anguilla)-Vibrio vulnificus interaction in the gills: Role of the RtxA13 toxin.</title>
        <authorList>
            <person name="Callol A."/>
            <person name="Pajuelo D."/>
            <person name="Ebbesson L."/>
            <person name="Teles M."/>
            <person name="MacKenzie S."/>
            <person name="Amaro C."/>
        </authorList>
    </citation>
    <scope>NUCLEOTIDE SEQUENCE</scope>
</reference>
<evidence type="ECO:0000313" key="1">
    <source>
        <dbReference type="EMBL" id="JAH46068.1"/>
    </source>
</evidence>
<organism evidence="1">
    <name type="scientific">Anguilla anguilla</name>
    <name type="common">European freshwater eel</name>
    <name type="synonym">Muraena anguilla</name>
    <dbReference type="NCBI Taxonomy" id="7936"/>
    <lineage>
        <taxon>Eukaryota</taxon>
        <taxon>Metazoa</taxon>
        <taxon>Chordata</taxon>
        <taxon>Craniata</taxon>
        <taxon>Vertebrata</taxon>
        <taxon>Euteleostomi</taxon>
        <taxon>Actinopterygii</taxon>
        <taxon>Neopterygii</taxon>
        <taxon>Teleostei</taxon>
        <taxon>Anguilliformes</taxon>
        <taxon>Anguillidae</taxon>
        <taxon>Anguilla</taxon>
    </lineage>
</organism>
<accession>A0A0E9SZX6</accession>